<evidence type="ECO:0008006" key="4">
    <source>
        <dbReference type="Google" id="ProtNLM"/>
    </source>
</evidence>
<evidence type="ECO:0000256" key="1">
    <source>
        <dbReference type="SAM" id="MobiDB-lite"/>
    </source>
</evidence>
<feature type="region of interest" description="Disordered" evidence="1">
    <location>
        <begin position="83"/>
        <end position="108"/>
    </location>
</feature>
<dbReference type="OrthoDB" id="110705at2759"/>
<dbReference type="AlphaFoldDB" id="A0A8T1VHU7"/>
<evidence type="ECO:0000313" key="2">
    <source>
        <dbReference type="EMBL" id="KAG7379728.1"/>
    </source>
</evidence>
<name>A0A8T1VHU7_9STRA</name>
<comment type="caution">
    <text evidence="2">The sequence shown here is derived from an EMBL/GenBank/DDBJ whole genome shotgun (WGS) entry which is preliminary data.</text>
</comment>
<dbReference type="Proteomes" id="UP000694044">
    <property type="component" value="Unassembled WGS sequence"/>
</dbReference>
<evidence type="ECO:0000313" key="3">
    <source>
        <dbReference type="Proteomes" id="UP000694044"/>
    </source>
</evidence>
<accession>A0A8T1VHU7</accession>
<feature type="compositionally biased region" description="Basic residues" evidence="1">
    <location>
        <begin position="88"/>
        <end position="99"/>
    </location>
</feature>
<gene>
    <name evidence="2" type="ORF">PHYPSEUDO_008257</name>
</gene>
<protein>
    <recommendedName>
        <fullName evidence="4">PX domain-containing protein</fullName>
    </recommendedName>
</protein>
<keyword evidence="3" id="KW-1185">Reference proteome</keyword>
<reference evidence="2" key="1">
    <citation type="submission" date="2021-02" db="EMBL/GenBank/DDBJ databases">
        <authorList>
            <person name="Palmer J.M."/>
        </authorList>
    </citation>
    <scope>NUCLEOTIDE SEQUENCE</scope>
    <source>
        <strain evidence="2">SCRP734</strain>
    </source>
</reference>
<dbReference type="EMBL" id="JAGDFM010000333">
    <property type="protein sequence ID" value="KAG7379728.1"/>
    <property type="molecule type" value="Genomic_DNA"/>
</dbReference>
<feature type="region of interest" description="Disordered" evidence="1">
    <location>
        <begin position="1"/>
        <end position="23"/>
    </location>
</feature>
<proteinExistence type="predicted"/>
<organism evidence="2 3">
    <name type="scientific">Phytophthora pseudosyringae</name>
    <dbReference type="NCBI Taxonomy" id="221518"/>
    <lineage>
        <taxon>Eukaryota</taxon>
        <taxon>Sar</taxon>
        <taxon>Stramenopiles</taxon>
        <taxon>Oomycota</taxon>
        <taxon>Peronosporomycetes</taxon>
        <taxon>Peronosporales</taxon>
        <taxon>Peronosporaceae</taxon>
        <taxon>Phytophthora</taxon>
    </lineage>
</organism>
<sequence>MRSESEASAHASLDGDDTERRSLDTDLGRSLSQLSSSAKCAVSLNQISHVAIRGAYNREERGALVTVYAVDVFLLGGQKGLPTTSAQSKRKLTWRRNPKKPSERPEYQVEHRYSSFRLLRERISDVVSSAPTEADQHPQWCAYCSRVLWLVTAGDFPSRYPNRGAVATYSGWRHLLVHSRKHGLEKFINELLAAAKDVSYRYSAIQCGRYATVSGLLNDFIEGPHLRTAVSSTALSCC</sequence>